<dbReference type="Proteomes" id="UP000002216">
    <property type="component" value="Chromosome"/>
</dbReference>
<dbReference type="KEGG" id="dba:Dbac_2574"/>
<accession>C7LSA3</accession>
<sequence length="47" mass="5398">MIFRDKVQTMDIEEKVLHAAAKNSLSSNKKINTSLKVSYPPKIDFFN</sequence>
<dbReference type="HOGENOM" id="CLU_3167200_0_0_7"/>
<protein>
    <submittedName>
        <fullName evidence="1">Uncharacterized protein</fullName>
    </submittedName>
</protein>
<gene>
    <name evidence="1" type="ordered locus">Dbac_2574</name>
</gene>
<name>C7LSA3_DESBD</name>
<keyword evidence="2" id="KW-1185">Reference proteome</keyword>
<dbReference type="AlphaFoldDB" id="C7LSA3"/>
<evidence type="ECO:0000313" key="1">
    <source>
        <dbReference type="EMBL" id="ACU90651.1"/>
    </source>
</evidence>
<organism evidence="1 2">
    <name type="scientific">Desulfomicrobium baculatum (strain DSM 4028 / VKM B-1378 / X)</name>
    <name type="common">Desulfovibrio baculatus</name>
    <dbReference type="NCBI Taxonomy" id="525897"/>
    <lineage>
        <taxon>Bacteria</taxon>
        <taxon>Pseudomonadati</taxon>
        <taxon>Thermodesulfobacteriota</taxon>
        <taxon>Desulfovibrionia</taxon>
        <taxon>Desulfovibrionales</taxon>
        <taxon>Desulfomicrobiaceae</taxon>
        <taxon>Desulfomicrobium</taxon>
    </lineage>
</organism>
<evidence type="ECO:0000313" key="2">
    <source>
        <dbReference type="Proteomes" id="UP000002216"/>
    </source>
</evidence>
<reference evidence="1 2" key="1">
    <citation type="journal article" date="2009" name="Stand. Genomic Sci.">
        <title>Complete genome sequence of Desulfomicrobium baculatum type strain (X).</title>
        <authorList>
            <person name="Copeland A."/>
            <person name="Spring S."/>
            <person name="Goker M."/>
            <person name="Schneider S."/>
            <person name="Lapidus A."/>
            <person name="Del Rio T.G."/>
            <person name="Tice H."/>
            <person name="Cheng J.F."/>
            <person name="Chen F."/>
            <person name="Nolan M."/>
            <person name="Bruce D."/>
            <person name="Goodwin L."/>
            <person name="Pitluck S."/>
            <person name="Ivanova N."/>
            <person name="Mavrommatis K."/>
            <person name="Ovchinnikova G."/>
            <person name="Pati A."/>
            <person name="Chen A."/>
            <person name="Palaniappan K."/>
            <person name="Land M."/>
            <person name="Hauser L."/>
            <person name="Chang Y.J."/>
            <person name="Jeffries C.C."/>
            <person name="Meincke L."/>
            <person name="Sims D."/>
            <person name="Brettin T."/>
            <person name="Detter J.C."/>
            <person name="Han C."/>
            <person name="Chain P."/>
            <person name="Bristow J."/>
            <person name="Eisen J.A."/>
            <person name="Markowitz V."/>
            <person name="Hugenholtz P."/>
            <person name="Kyrpides N.C."/>
            <person name="Klenk H.P."/>
            <person name="Lucas S."/>
        </authorList>
    </citation>
    <scope>NUCLEOTIDE SEQUENCE [LARGE SCALE GENOMIC DNA]</scope>
    <source>
        <strain evidence="2">DSM 4028 / VKM B-1378 / X</strain>
    </source>
</reference>
<dbReference type="EMBL" id="CP001629">
    <property type="protein sequence ID" value="ACU90651.1"/>
    <property type="molecule type" value="Genomic_DNA"/>
</dbReference>
<dbReference type="STRING" id="525897.Dbac_2574"/>
<proteinExistence type="predicted"/>